<dbReference type="RefSeq" id="XP_033518170.1">
    <property type="nucleotide sequence ID" value="XM_033671022.1"/>
</dbReference>
<gene>
    <name evidence="1" type="ORF">P153DRAFT_391196</name>
</gene>
<accession>A0A6A5ZWV0</accession>
<reference evidence="1" key="1">
    <citation type="journal article" date="2020" name="Stud. Mycol.">
        <title>101 Dothideomycetes genomes: a test case for predicting lifestyles and emergence of pathogens.</title>
        <authorList>
            <person name="Haridas S."/>
            <person name="Albert R."/>
            <person name="Binder M."/>
            <person name="Bloem J."/>
            <person name="Labutti K."/>
            <person name="Salamov A."/>
            <person name="Andreopoulos B."/>
            <person name="Baker S."/>
            <person name="Barry K."/>
            <person name="Bills G."/>
            <person name="Bluhm B."/>
            <person name="Cannon C."/>
            <person name="Castanera R."/>
            <person name="Culley D."/>
            <person name="Daum C."/>
            <person name="Ezra D."/>
            <person name="Gonzalez J."/>
            <person name="Henrissat B."/>
            <person name="Kuo A."/>
            <person name="Liang C."/>
            <person name="Lipzen A."/>
            <person name="Lutzoni F."/>
            <person name="Magnuson J."/>
            <person name="Mondo S."/>
            <person name="Nolan M."/>
            <person name="Ohm R."/>
            <person name="Pangilinan J."/>
            <person name="Park H.-J."/>
            <person name="Ramirez L."/>
            <person name="Alfaro M."/>
            <person name="Sun H."/>
            <person name="Tritt A."/>
            <person name="Yoshinaga Y."/>
            <person name="Zwiers L.-H."/>
            <person name="Turgeon B."/>
            <person name="Goodwin S."/>
            <person name="Spatafora J."/>
            <person name="Crous P."/>
            <person name="Grigoriev I."/>
        </authorList>
    </citation>
    <scope>NUCLEOTIDE SEQUENCE</scope>
    <source>
        <strain evidence="1">CBS 119687</strain>
    </source>
</reference>
<evidence type="ECO:0000313" key="2">
    <source>
        <dbReference type="Proteomes" id="UP000799771"/>
    </source>
</evidence>
<dbReference type="EMBL" id="ML977522">
    <property type="protein sequence ID" value="KAF2123776.1"/>
    <property type="molecule type" value="Genomic_DNA"/>
</dbReference>
<organism evidence="1 2">
    <name type="scientific">Dothidotthia symphoricarpi CBS 119687</name>
    <dbReference type="NCBI Taxonomy" id="1392245"/>
    <lineage>
        <taxon>Eukaryota</taxon>
        <taxon>Fungi</taxon>
        <taxon>Dikarya</taxon>
        <taxon>Ascomycota</taxon>
        <taxon>Pezizomycotina</taxon>
        <taxon>Dothideomycetes</taxon>
        <taxon>Pleosporomycetidae</taxon>
        <taxon>Pleosporales</taxon>
        <taxon>Dothidotthiaceae</taxon>
        <taxon>Dothidotthia</taxon>
    </lineage>
</organism>
<sequence>MKRLTTRDDTIHDLTHELNDRTNRYYAICDGKAALLKDLWDAESDIRRVNFKRTADNVAERARLSRIDNAFQFEPWTAFVQYPQVTLAMVAQRYKEIVYRESTLTESEHDSSRHLVWVCYLLDHMRYDLSYLRLVRDEHSRSHFVFSAVDGESEAPQDSSISSI</sequence>
<dbReference type="GeneID" id="54411454"/>
<evidence type="ECO:0000313" key="1">
    <source>
        <dbReference type="EMBL" id="KAF2123776.1"/>
    </source>
</evidence>
<name>A0A6A5ZWV0_9PLEO</name>
<keyword evidence="2" id="KW-1185">Reference proteome</keyword>
<dbReference type="Proteomes" id="UP000799771">
    <property type="component" value="Unassembled WGS sequence"/>
</dbReference>
<dbReference type="AlphaFoldDB" id="A0A6A5ZWV0"/>
<proteinExistence type="predicted"/>
<protein>
    <submittedName>
        <fullName evidence="1">Uncharacterized protein</fullName>
    </submittedName>
</protein>